<dbReference type="EMBL" id="JAALHA020000011">
    <property type="protein sequence ID" value="MDR9897111.1"/>
    <property type="molecule type" value="Genomic_DNA"/>
</dbReference>
<reference evidence="3" key="1">
    <citation type="journal article" date="2021" name="Science">
        <title>Hunting the eagle killer: A cyanobacterial neurotoxin causes vacuolar myelinopathy.</title>
        <authorList>
            <person name="Breinlinger S."/>
            <person name="Phillips T.J."/>
            <person name="Haram B.N."/>
            <person name="Mares J."/>
            <person name="Martinez Yerena J.A."/>
            <person name="Hrouzek P."/>
            <person name="Sobotka R."/>
            <person name="Henderson W.M."/>
            <person name="Schmieder P."/>
            <person name="Williams S.M."/>
            <person name="Lauderdale J.D."/>
            <person name="Wilde H.D."/>
            <person name="Gerrin W."/>
            <person name="Kust A."/>
            <person name="Washington J.W."/>
            <person name="Wagner C."/>
            <person name="Geier B."/>
            <person name="Liebeke M."/>
            <person name="Enke H."/>
            <person name="Niedermeyer T.H.J."/>
            <person name="Wilde S.B."/>
        </authorList>
    </citation>
    <scope>NUCLEOTIDE SEQUENCE [LARGE SCALE GENOMIC DNA]</scope>
    <source>
        <strain evidence="3">Thurmond2011</strain>
    </source>
</reference>
<feature type="coiled-coil region" evidence="1">
    <location>
        <begin position="58"/>
        <end position="85"/>
    </location>
</feature>
<dbReference type="Proteomes" id="UP000667802">
    <property type="component" value="Unassembled WGS sequence"/>
</dbReference>
<evidence type="ECO:0000313" key="2">
    <source>
        <dbReference type="EMBL" id="MDR9897111.1"/>
    </source>
</evidence>
<protein>
    <submittedName>
        <fullName evidence="2">Gas vesicle protein</fullName>
    </submittedName>
</protein>
<evidence type="ECO:0000313" key="3">
    <source>
        <dbReference type="Proteomes" id="UP000667802"/>
    </source>
</evidence>
<organism evidence="2 3">
    <name type="scientific">Aetokthonos hydrillicola Thurmond2011</name>
    <dbReference type="NCBI Taxonomy" id="2712845"/>
    <lineage>
        <taxon>Bacteria</taxon>
        <taxon>Bacillati</taxon>
        <taxon>Cyanobacteriota</taxon>
        <taxon>Cyanophyceae</taxon>
        <taxon>Nostocales</taxon>
        <taxon>Hapalosiphonaceae</taxon>
        <taxon>Aetokthonos</taxon>
    </lineage>
</organism>
<comment type="caution">
    <text evidence="2">The sequence shown here is derived from an EMBL/GenBank/DDBJ whole genome shotgun (WGS) entry which is preliminary data.</text>
</comment>
<keyword evidence="3" id="KW-1185">Reference proteome</keyword>
<evidence type="ECO:0000256" key="1">
    <source>
        <dbReference type="SAM" id="Coils"/>
    </source>
</evidence>
<gene>
    <name evidence="2" type="ORF">G7B40_021455</name>
</gene>
<keyword evidence="1" id="KW-0175">Coiled coil</keyword>
<name>A0AAP5M6K5_9CYAN</name>
<proteinExistence type="predicted"/>
<sequence>MKNFRNRMSNRVKVRTMIRKPSQALSQFELYKLVAEQQRIRQELETMQKRVHQLQHCLNIVDNQIETAEDNIRKMRQTDSQTQKQSQEPTIIQSHDVVEDLNSFQTIYLDY</sequence>
<dbReference type="RefSeq" id="WP_208343876.1">
    <property type="nucleotide sequence ID" value="NZ_CAWQFN010000408.1"/>
</dbReference>
<accession>A0AAP5M6K5</accession>
<dbReference type="AlphaFoldDB" id="A0AAP5M6K5"/>